<feature type="transmembrane region" description="Helical" evidence="1">
    <location>
        <begin position="257"/>
        <end position="276"/>
    </location>
</feature>
<dbReference type="PANTHER" id="PTHR23526">
    <property type="entry name" value="INTEGRAL MEMBRANE TRANSPORT PROTEIN-RELATED"/>
    <property type="match status" value="1"/>
</dbReference>
<dbReference type="PROSITE" id="PS50850">
    <property type="entry name" value="MFS"/>
    <property type="match status" value="1"/>
</dbReference>
<dbReference type="InterPro" id="IPR052528">
    <property type="entry name" value="Sugar_transport-like"/>
</dbReference>
<dbReference type="AlphaFoldDB" id="A0A832XIK0"/>
<keyword evidence="4" id="KW-1185">Reference proteome</keyword>
<name>A0A832XIK0_9ARCH</name>
<dbReference type="InterPro" id="IPR020846">
    <property type="entry name" value="MFS_dom"/>
</dbReference>
<gene>
    <name evidence="3" type="ORF">H1016_04965</name>
</gene>
<feature type="transmembrane region" description="Helical" evidence="1">
    <location>
        <begin position="345"/>
        <end position="363"/>
    </location>
</feature>
<feature type="transmembrane region" description="Helical" evidence="1">
    <location>
        <begin position="282"/>
        <end position="305"/>
    </location>
</feature>
<proteinExistence type="predicted"/>
<keyword evidence="1" id="KW-0812">Transmembrane</keyword>
<organism evidence="3 4">
    <name type="scientific">Candidatus Naiadarchaeum limnaeum</name>
    <dbReference type="NCBI Taxonomy" id="2756139"/>
    <lineage>
        <taxon>Archaea</taxon>
        <taxon>Candidatus Undinarchaeota</taxon>
        <taxon>Candidatus Undinarchaeia</taxon>
        <taxon>Candidatus Naiadarchaeales</taxon>
        <taxon>Candidatus Naiadarchaeaceae</taxon>
        <taxon>Candidatus Naiadarchaeum</taxon>
    </lineage>
</organism>
<feature type="domain" description="Major facilitator superfamily (MFS) profile" evidence="2">
    <location>
        <begin position="3"/>
        <end position="366"/>
    </location>
</feature>
<keyword evidence="1" id="KW-0472">Membrane</keyword>
<dbReference type="PANTHER" id="PTHR23526:SF2">
    <property type="entry name" value="MAJOR FACILITATOR SUPERFAMILY (MFS) PROFILE DOMAIN-CONTAINING PROTEIN"/>
    <property type="match status" value="1"/>
</dbReference>
<feature type="transmembrane region" description="Helical" evidence="1">
    <location>
        <begin position="202"/>
        <end position="223"/>
    </location>
</feature>
<evidence type="ECO:0000313" key="3">
    <source>
        <dbReference type="EMBL" id="HIK00861.1"/>
    </source>
</evidence>
<feature type="transmembrane region" description="Helical" evidence="1">
    <location>
        <begin position="156"/>
        <end position="172"/>
    </location>
</feature>
<feature type="transmembrane region" description="Helical" evidence="1">
    <location>
        <begin position="7"/>
        <end position="25"/>
    </location>
</feature>
<dbReference type="EMBL" id="DVAB01000040">
    <property type="protein sequence ID" value="HIK00861.1"/>
    <property type="molecule type" value="Genomic_DNA"/>
</dbReference>
<dbReference type="Pfam" id="PF07690">
    <property type="entry name" value="MFS_1"/>
    <property type="match status" value="1"/>
</dbReference>
<comment type="caution">
    <text evidence="3">The sequence shown here is derived from an EMBL/GenBank/DDBJ whole genome shotgun (WGS) entry which is preliminary data.</text>
</comment>
<feature type="transmembrane region" description="Helical" evidence="1">
    <location>
        <begin position="229"/>
        <end position="245"/>
    </location>
</feature>
<evidence type="ECO:0000259" key="2">
    <source>
        <dbReference type="PROSITE" id="PS50850"/>
    </source>
</evidence>
<dbReference type="InterPro" id="IPR011701">
    <property type="entry name" value="MFS"/>
</dbReference>
<keyword evidence="1" id="KW-1133">Transmembrane helix</keyword>
<feature type="transmembrane region" description="Helical" evidence="1">
    <location>
        <begin position="93"/>
        <end position="116"/>
    </location>
</feature>
<protein>
    <submittedName>
        <fullName evidence="3">MFS transporter</fullName>
    </submittedName>
</protein>
<dbReference type="Gene3D" id="1.20.1250.20">
    <property type="entry name" value="MFS general substrate transporter like domains"/>
    <property type="match status" value="1"/>
</dbReference>
<accession>A0A832XIK0</accession>
<reference evidence="3 4" key="1">
    <citation type="journal article" name="Nat. Commun.">
        <title>Undinarchaeota illuminate DPANN phylogeny and the impact of gene transfer on archaeal evolution.</title>
        <authorList>
            <person name="Dombrowski N."/>
            <person name="Williams T.A."/>
            <person name="Sun J."/>
            <person name="Woodcroft B.J."/>
            <person name="Lee J.H."/>
            <person name="Minh B.Q."/>
            <person name="Rinke C."/>
            <person name="Spang A."/>
        </authorList>
    </citation>
    <scope>NUCLEOTIDE SEQUENCE [LARGE SCALE GENOMIC DNA]</scope>
    <source>
        <strain evidence="3">MAG_bin1129</strain>
    </source>
</reference>
<feature type="transmembrane region" description="Helical" evidence="1">
    <location>
        <begin position="69"/>
        <end position="87"/>
    </location>
</feature>
<dbReference type="GO" id="GO:0022857">
    <property type="term" value="F:transmembrane transporter activity"/>
    <property type="evidence" value="ECO:0007669"/>
    <property type="project" value="InterPro"/>
</dbReference>
<evidence type="ECO:0000313" key="4">
    <source>
        <dbReference type="Proteomes" id="UP000646946"/>
    </source>
</evidence>
<sequence length="366" mass="40695">MDSLDLKYFISFLVGLGTSPLFILIPLYAKELGATDMMLSVVVASFFAASMLSYFIFGRYSDVRAVRKALVVAGLLLLTITLALHYFANTIDFLLLIRFISGITAGVYTGPMLAYMSANKEYRTHLSSFYGFGSLGWAFGFFICTSLLKYFSFTEIFSIFSIPVFIAFLLSTQTKKEKLERIEVPLIPIALIKRNFSLYTSFFIRHISAHAIFAFLPIFLLFLGAPKELIGPLFALNPIVQFFVMNSIPKLKWGSRAIFRAGFLLSTISFFVVALSPNYYFILIPMVLIGIGWSFLSVGANLVLIERNIEKATVTGLLWGISSLALIIGPIMGGALVVSFGLREMIFVASAISFFALVIEVLLKKK</sequence>
<feature type="transmembrane region" description="Helical" evidence="1">
    <location>
        <begin position="128"/>
        <end position="150"/>
    </location>
</feature>
<dbReference type="SUPFAM" id="SSF103473">
    <property type="entry name" value="MFS general substrate transporter"/>
    <property type="match status" value="1"/>
</dbReference>
<dbReference type="Proteomes" id="UP000646946">
    <property type="component" value="Unassembled WGS sequence"/>
</dbReference>
<evidence type="ECO:0000256" key="1">
    <source>
        <dbReference type="SAM" id="Phobius"/>
    </source>
</evidence>
<dbReference type="InterPro" id="IPR036259">
    <property type="entry name" value="MFS_trans_sf"/>
</dbReference>
<feature type="transmembrane region" description="Helical" evidence="1">
    <location>
        <begin position="317"/>
        <end position="339"/>
    </location>
</feature>
<feature type="transmembrane region" description="Helical" evidence="1">
    <location>
        <begin position="37"/>
        <end position="57"/>
    </location>
</feature>